<feature type="transmembrane region" description="Helical" evidence="6">
    <location>
        <begin position="12"/>
        <end position="32"/>
    </location>
</feature>
<dbReference type="PANTHER" id="PTHR43652">
    <property type="entry name" value="BASIC AMINO ACID ANTIPORTER YFCC-RELATED"/>
    <property type="match status" value="1"/>
</dbReference>
<dbReference type="OrthoDB" id="255482at2"/>
<evidence type="ECO:0000256" key="5">
    <source>
        <dbReference type="ARBA" id="ARBA00023136"/>
    </source>
</evidence>
<feature type="transmembrane region" description="Helical" evidence="6">
    <location>
        <begin position="450"/>
        <end position="470"/>
    </location>
</feature>
<reference evidence="7 8" key="1">
    <citation type="submission" date="2016-01" db="EMBL/GenBank/DDBJ databases">
        <title>Highly variable Streptococcus oralis are common among viridans streptococci isolated from primates.</title>
        <authorList>
            <person name="Denapaite D."/>
            <person name="Rieger M."/>
            <person name="Koendgen S."/>
            <person name="Brueckner R."/>
            <person name="Ochigava I."/>
            <person name="Kappeler P."/>
            <person name="Maetz-Rensing K."/>
            <person name="Leendertz F."/>
            <person name="Hakenbeck R."/>
        </authorList>
    </citation>
    <scope>NUCLEOTIDE SEQUENCE [LARGE SCALE GENOMIC DNA]</scope>
    <source>
        <strain evidence="7 8">DD16</strain>
    </source>
</reference>
<evidence type="ECO:0000256" key="1">
    <source>
        <dbReference type="ARBA" id="ARBA00004651"/>
    </source>
</evidence>
<feature type="transmembrane region" description="Helical" evidence="6">
    <location>
        <begin position="264"/>
        <end position="283"/>
    </location>
</feature>
<keyword evidence="3 6" id="KW-0812">Transmembrane</keyword>
<feature type="transmembrane region" description="Helical" evidence="6">
    <location>
        <begin position="79"/>
        <end position="99"/>
    </location>
</feature>
<dbReference type="PATRIC" id="fig|1303.79.peg.473"/>
<gene>
    <name evidence="7" type="ORF">SORDD16_00435</name>
</gene>
<dbReference type="EMBL" id="LQOB01000026">
    <property type="protein sequence ID" value="KXT88006.1"/>
    <property type="molecule type" value="Genomic_DNA"/>
</dbReference>
<name>A0A139PF18_STROR</name>
<feature type="transmembrane region" description="Helical" evidence="6">
    <location>
        <begin position="322"/>
        <end position="339"/>
    </location>
</feature>
<proteinExistence type="predicted"/>
<feature type="transmembrane region" description="Helical" evidence="6">
    <location>
        <begin position="144"/>
        <end position="169"/>
    </location>
</feature>
<dbReference type="AlphaFoldDB" id="A0A139PF18"/>
<dbReference type="RefSeq" id="WP_061452191.1">
    <property type="nucleotide sequence ID" value="NZ_KQ969550.1"/>
</dbReference>
<evidence type="ECO:0000256" key="3">
    <source>
        <dbReference type="ARBA" id="ARBA00022692"/>
    </source>
</evidence>
<keyword evidence="2" id="KW-1003">Cell membrane</keyword>
<dbReference type="PANTHER" id="PTHR43652:SF6">
    <property type="entry name" value="ARGININE REPRESSOR"/>
    <property type="match status" value="1"/>
</dbReference>
<keyword evidence="5 6" id="KW-0472">Membrane</keyword>
<evidence type="ECO:0000313" key="8">
    <source>
        <dbReference type="Proteomes" id="UP000072653"/>
    </source>
</evidence>
<evidence type="ECO:0000256" key="6">
    <source>
        <dbReference type="SAM" id="Phobius"/>
    </source>
</evidence>
<dbReference type="GO" id="GO:0005886">
    <property type="term" value="C:plasma membrane"/>
    <property type="evidence" value="ECO:0007669"/>
    <property type="project" value="UniProtKB-SubCell"/>
</dbReference>
<evidence type="ECO:0000256" key="2">
    <source>
        <dbReference type="ARBA" id="ARBA00022475"/>
    </source>
</evidence>
<keyword evidence="4 6" id="KW-1133">Transmembrane helix</keyword>
<dbReference type="Proteomes" id="UP000072653">
    <property type="component" value="Unassembled WGS sequence"/>
</dbReference>
<organism evidence="7 8">
    <name type="scientific">Streptococcus oralis</name>
    <dbReference type="NCBI Taxonomy" id="1303"/>
    <lineage>
        <taxon>Bacteria</taxon>
        <taxon>Bacillati</taxon>
        <taxon>Bacillota</taxon>
        <taxon>Bacilli</taxon>
        <taxon>Lactobacillales</taxon>
        <taxon>Streptococcaceae</taxon>
        <taxon>Streptococcus</taxon>
    </lineage>
</organism>
<dbReference type="InterPro" id="IPR051679">
    <property type="entry name" value="DASS-Related_Transporters"/>
</dbReference>
<feature type="transmembrane region" description="Helical" evidence="6">
    <location>
        <begin position="392"/>
        <end position="412"/>
    </location>
</feature>
<feature type="transmembrane region" description="Helical" evidence="6">
    <location>
        <begin position="120"/>
        <end position="138"/>
    </location>
</feature>
<comment type="subcellular location">
    <subcellularLocation>
        <location evidence="1">Cell membrane</location>
        <topology evidence="1">Multi-pass membrane protein</topology>
    </subcellularLocation>
</comment>
<dbReference type="Pfam" id="PF03606">
    <property type="entry name" value="DcuC"/>
    <property type="match status" value="1"/>
</dbReference>
<feature type="transmembrane region" description="Helical" evidence="6">
    <location>
        <begin position="295"/>
        <end position="316"/>
    </location>
</feature>
<feature type="transmembrane region" description="Helical" evidence="6">
    <location>
        <begin position="482"/>
        <end position="502"/>
    </location>
</feature>
<evidence type="ECO:0000313" key="7">
    <source>
        <dbReference type="EMBL" id="KXT88006.1"/>
    </source>
</evidence>
<feature type="transmembrane region" description="Helical" evidence="6">
    <location>
        <begin position="351"/>
        <end position="372"/>
    </location>
</feature>
<accession>A0A139PF18</accession>
<feature type="transmembrane region" description="Helical" evidence="6">
    <location>
        <begin position="200"/>
        <end position="219"/>
    </location>
</feature>
<comment type="caution">
    <text evidence="7">The sequence shown here is derived from an EMBL/GenBank/DDBJ whole genome shotgun (WGS) entry which is preliminary data.</text>
</comment>
<dbReference type="InterPro" id="IPR018385">
    <property type="entry name" value="C4_dicarb_anaerob_car-like"/>
</dbReference>
<sequence>MSEKTKKRFQMPSSYTVLIIIIAIMAILTWIIPAGKYDTNEAGDLIAGTYQTVESNPQGIYDILMAPIRAMLGHEPTKAAIDVAFFILMVGGFLGVVNATGTLDVGIASIVKKYKGREKMLILILMPLFALGGTTYGMGEETMAFYPLLVPVMMAVGFDSITAVAIILLGSQVGCLASTLNPFATVIASDTAGVSSMDGVILRIIFWFVMTGISTYFVYRYAEKIQKDPTKSLVYSQREEDLKHFNVTDNENAPSVLSKKQKHVLSLFILTFIIMIASFIPWVDLHITIFEDFKNWLIGLPVIGGVIGSSALPFGSWYFPEGAMLFAVMGILIGVVYGLKEGKIISTFMAGAADLLTVALICAVARGIQVIMNDGMITATILHWGEVGLQGLSSQVFIVLTYLFYLPMSFLIPSSSGLASATMGIMAPLGEFVNVKPSLIITAYQSASGVLNLVAPTSGIVMGALALGRISLGTWWKFVTKLIIVIIIVSILLLILGTFLPFL</sequence>
<evidence type="ECO:0000256" key="4">
    <source>
        <dbReference type="ARBA" id="ARBA00022989"/>
    </source>
</evidence>
<protein>
    <submittedName>
        <fullName evidence="7">Arginine/ornithine antiporter ArcD</fullName>
    </submittedName>
</protein>